<evidence type="ECO:0000313" key="1">
    <source>
        <dbReference type="EnsemblPlants" id="AET7Gv20573600.11"/>
    </source>
</evidence>
<proteinExistence type="predicted"/>
<evidence type="ECO:0000313" key="2">
    <source>
        <dbReference type="Proteomes" id="UP000015105"/>
    </source>
</evidence>
<reference evidence="2" key="2">
    <citation type="journal article" date="2017" name="Nat. Plants">
        <title>The Aegilops tauschii genome reveals multiple impacts of transposons.</title>
        <authorList>
            <person name="Zhao G."/>
            <person name="Zou C."/>
            <person name="Li K."/>
            <person name="Wang K."/>
            <person name="Li T."/>
            <person name="Gao L."/>
            <person name="Zhang X."/>
            <person name="Wang H."/>
            <person name="Yang Z."/>
            <person name="Liu X."/>
            <person name="Jiang W."/>
            <person name="Mao L."/>
            <person name="Kong X."/>
            <person name="Jiao Y."/>
            <person name="Jia J."/>
        </authorList>
    </citation>
    <scope>NUCLEOTIDE SEQUENCE [LARGE SCALE GENOMIC DNA]</scope>
    <source>
        <strain evidence="2">cv. AL8/78</strain>
    </source>
</reference>
<reference evidence="1" key="3">
    <citation type="journal article" date="2017" name="Nature">
        <title>Genome sequence of the progenitor of the wheat D genome Aegilops tauschii.</title>
        <authorList>
            <person name="Luo M.C."/>
            <person name="Gu Y.Q."/>
            <person name="Puiu D."/>
            <person name="Wang H."/>
            <person name="Twardziok S.O."/>
            <person name="Deal K.R."/>
            <person name="Huo N."/>
            <person name="Zhu T."/>
            <person name="Wang L."/>
            <person name="Wang Y."/>
            <person name="McGuire P.E."/>
            <person name="Liu S."/>
            <person name="Long H."/>
            <person name="Ramasamy R.K."/>
            <person name="Rodriguez J.C."/>
            <person name="Van S.L."/>
            <person name="Yuan L."/>
            <person name="Wang Z."/>
            <person name="Xia Z."/>
            <person name="Xiao L."/>
            <person name="Anderson O.D."/>
            <person name="Ouyang S."/>
            <person name="Liang Y."/>
            <person name="Zimin A.V."/>
            <person name="Pertea G."/>
            <person name="Qi P."/>
            <person name="Bennetzen J.L."/>
            <person name="Dai X."/>
            <person name="Dawson M.W."/>
            <person name="Muller H.G."/>
            <person name="Kugler K."/>
            <person name="Rivarola-Duarte L."/>
            <person name="Spannagl M."/>
            <person name="Mayer K.F.X."/>
            <person name="Lu F.H."/>
            <person name="Bevan M.W."/>
            <person name="Leroy P."/>
            <person name="Li P."/>
            <person name="You F.M."/>
            <person name="Sun Q."/>
            <person name="Liu Z."/>
            <person name="Lyons E."/>
            <person name="Wicker T."/>
            <person name="Salzberg S.L."/>
            <person name="Devos K.M."/>
            <person name="Dvorak J."/>
        </authorList>
    </citation>
    <scope>NUCLEOTIDE SEQUENCE [LARGE SCALE GENOMIC DNA]</scope>
    <source>
        <strain evidence="1">cv. AL8/78</strain>
    </source>
</reference>
<keyword evidence="2" id="KW-1185">Reference proteome</keyword>
<sequence>QESTMAGPRLLLACSSPPMHSLTKPELLLYACPHTCKLWSSTCSSTAIPESRRCHVLCSPNGKRKVIKGEGSMYAPPFHFSEASALLPTLPPLLVPDAA</sequence>
<reference evidence="1" key="4">
    <citation type="submission" date="2019-03" db="UniProtKB">
        <authorList>
            <consortium name="EnsemblPlants"/>
        </authorList>
    </citation>
    <scope>IDENTIFICATION</scope>
</reference>
<dbReference type="AlphaFoldDB" id="A0A453RG07"/>
<dbReference type="Proteomes" id="UP000015105">
    <property type="component" value="Chromosome 7D"/>
</dbReference>
<name>A0A453RG07_AEGTS</name>
<accession>A0A453RG07</accession>
<dbReference type="EnsemblPlants" id="AET7Gv20573600.11">
    <property type="protein sequence ID" value="AET7Gv20573600.11"/>
    <property type="gene ID" value="AET7Gv20573600"/>
</dbReference>
<reference evidence="2" key="1">
    <citation type="journal article" date="2014" name="Science">
        <title>Ancient hybridizations among the ancestral genomes of bread wheat.</title>
        <authorList>
            <consortium name="International Wheat Genome Sequencing Consortium,"/>
            <person name="Marcussen T."/>
            <person name="Sandve S.R."/>
            <person name="Heier L."/>
            <person name="Spannagl M."/>
            <person name="Pfeifer M."/>
            <person name="Jakobsen K.S."/>
            <person name="Wulff B.B."/>
            <person name="Steuernagel B."/>
            <person name="Mayer K.F."/>
            <person name="Olsen O.A."/>
        </authorList>
    </citation>
    <scope>NUCLEOTIDE SEQUENCE [LARGE SCALE GENOMIC DNA]</scope>
    <source>
        <strain evidence="2">cv. AL8/78</strain>
    </source>
</reference>
<organism evidence="1 2">
    <name type="scientific">Aegilops tauschii subsp. strangulata</name>
    <name type="common">Goatgrass</name>
    <dbReference type="NCBI Taxonomy" id="200361"/>
    <lineage>
        <taxon>Eukaryota</taxon>
        <taxon>Viridiplantae</taxon>
        <taxon>Streptophyta</taxon>
        <taxon>Embryophyta</taxon>
        <taxon>Tracheophyta</taxon>
        <taxon>Spermatophyta</taxon>
        <taxon>Magnoliopsida</taxon>
        <taxon>Liliopsida</taxon>
        <taxon>Poales</taxon>
        <taxon>Poaceae</taxon>
        <taxon>BOP clade</taxon>
        <taxon>Pooideae</taxon>
        <taxon>Triticodae</taxon>
        <taxon>Triticeae</taxon>
        <taxon>Triticinae</taxon>
        <taxon>Aegilops</taxon>
    </lineage>
</organism>
<reference evidence="1" key="5">
    <citation type="journal article" date="2021" name="G3 (Bethesda)">
        <title>Aegilops tauschii genome assembly Aet v5.0 features greater sequence contiguity and improved annotation.</title>
        <authorList>
            <person name="Wang L."/>
            <person name="Zhu T."/>
            <person name="Rodriguez J.C."/>
            <person name="Deal K.R."/>
            <person name="Dubcovsky J."/>
            <person name="McGuire P.E."/>
            <person name="Lux T."/>
            <person name="Spannagl M."/>
            <person name="Mayer K.F.X."/>
            <person name="Baldrich P."/>
            <person name="Meyers B.C."/>
            <person name="Huo N."/>
            <person name="Gu Y.Q."/>
            <person name="Zhou H."/>
            <person name="Devos K.M."/>
            <person name="Bennetzen J.L."/>
            <person name="Unver T."/>
            <person name="Budak H."/>
            <person name="Gulick P.J."/>
            <person name="Galiba G."/>
            <person name="Kalapos B."/>
            <person name="Nelson D.R."/>
            <person name="Li P."/>
            <person name="You F.M."/>
            <person name="Luo M.C."/>
            <person name="Dvorak J."/>
        </authorList>
    </citation>
    <scope>NUCLEOTIDE SEQUENCE [LARGE SCALE GENOMIC DNA]</scope>
    <source>
        <strain evidence="1">cv. AL8/78</strain>
    </source>
</reference>
<protein>
    <submittedName>
        <fullName evidence="1">Uncharacterized protein</fullName>
    </submittedName>
</protein>
<dbReference type="Gramene" id="AET7Gv20573600.11">
    <property type="protein sequence ID" value="AET7Gv20573600.11"/>
    <property type="gene ID" value="AET7Gv20573600"/>
</dbReference>